<feature type="domain" description="IgGFc-binding protein N-terminal" evidence="4">
    <location>
        <begin position="118"/>
        <end position="355"/>
    </location>
</feature>
<reference evidence="6" key="2">
    <citation type="submission" date="2025-08" db="UniProtKB">
        <authorList>
            <consortium name="RefSeq"/>
        </authorList>
    </citation>
    <scope>IDENTIFICATION</scope>
    <source>
        <tissue evidence="6">Whole sample</tissue>
    </source>
</reference>
<dbReference type="InterPro" id="IPR035234">
    <property type="entry name" value="IgGFc-bd_N"/>
</dbReference>
<evidence type="ECO:0000256" key="2">
    <source>
        <dbReference type="SAM" id="Phobius"/>
    </source>
</evidence>
<feature type="transmembrane region" description="Helical" evidence="2">
    <location>
        <begin position="589"/>
        <end position="612"/>
    </location>
</feature>
<keyword evidence="2" id="KW-0812">Transmembrane</keyword>
<keyword evidence="2" id="KW-1133">Transmembrane helix</keyword>
<sequence>MEYLNVCIVFIWFFLGLVKAKSVDHTGTQFIVAFFRDLDLTKLDAIIVTASVEDVNNTMEITHNEIKMSYELKPGYAEQISFKKEFKHMKIPFPVFQIETTHPVSMTAFVDGPVSAASYLVFPKDIAGTEFRMIPYCNTSDSGLCVCSIVTLQKNTMVHITNDNHGNISVHTPKHAVAERIINYMSLPQSKIHFNIEEAYGLASLESFDDFTGLQLQTNYPVLVYCGGTKHAATMSMEQIPPVAYFGKFFYTFPIAYNAMSPSKLRFVSHYNCTSIETLSSKFVLNGGEYREIATNKVIASQLKSDKPIAIMQIFSGAKPNDRYHQNQEGLLYLPPIDSYVSSVNIPRRKKTDESMTILAMFVGLITRVCYSFQSFSGSIHNPRTMLSNGIITEKDDDGLLIRLSRDCDCKNCRNGHTFGGYLLRRNNIGNEDSFSSIGFTFTSEENDTLKYLSESCRKKHDETHEVTPAPEEQTSYIDEPSTIPITKPRDQGTTSQSILSKDDLQVPTSSQSHGDIDSRSNPTSISVGTTVSQCAECSCHQETKPKYTVTTEKDLDEKIREIKEELTIKKADLSSYRRMKTSADDSRVSAKGIGFVGVIILCSVASFIFVMDFPTLAHQTVVLWRNTFGRSVRAVRGCLRGEP</sequence>
<dbReference type="PANTHER" id="PTHR46534">
    <property type="entry name" value="IGGFC_BINDING DOMAIN-CONTAINING PROTEIN"/>
    <property type="match status" value="1"/>
</dbReference>
<dbReference type="GeneID" id="111105435"/>
<organism evidence="5 6">
    <name type="scientific">Crassostrea virginica</name>
    <name type="common">Eastern oyster</name>
    <dbReference type="NCBI Taxonomy" id="6565"/>
    <lineage>
        <taxon>Eukaryota</taxon>
        <taxon>Metazoa</taxon>
        <taxon>Spiralia</taxon>
        <taxon>Lophotrochozoa</taxon>
        <taxon>Mollusca</taxon>
        <taxon>Bivalvia</taxon>
        <taxon>Autobranchia</taxon>
        <taxon>Pteriomorphia</taxon>
        <taxon>Ostreida</taxon>
        <taxon>Ostreoidea</taxon>
        <taxon>Ostreidae</taxon>
        <taxon>Crassostrea</taxon>
    </lineage>
</organism>
<evidence type="ECO:0000313" key="6">
    <source>
        <dbReference type="RefSeq" id="XP_022295443.1"/>
    </source>
</evidence>
<gene>
    <name evidence="6" type="primary">LOC111105435</name>
</gene>
<dbReference type="Proteomes" id="UP000694844">
    <property type="component" value="Chromosome 1"/>
</dbReference>
<dbReference type="PANTHER" id="PTHR46534:SF1">
    <property type="entry name" value="IGGFC-BINDING PROTEIN N-TERMINAL DOMAIN-CONTAINING PROTEIN"/>
    <property type="match status" value="1"/>
</dbReference>
<evidence type="ECO:0000313" key="5">
    <source>
        <dbReference type="Proteomes" id="UP000694844"/>
    </source>
</evidence>
<dbReference type="AlphaFoldDB" id="A0A8B8AXI5"/>
<keyword evidence="3" id="KW-0732">Signal</keyword>
<feature type="compositionally biased region" description="Polar residues" evidence="1">
    <location>
        <begin position="507"/>
        <end position="525"/>
    </location>
</feature>
<dbReference type="Pfam" id="PF17517">
    <property type="entry name" value="IgGFc_binding"/>
    <property type="match status" value="1"/>
</dbReference>
<evidence type="ECO:0000256" key="3">
    <source>
        <dbReference type="SAM" id="SignalP"/>
    </source>
</evidence>
<evidence type="ECO:0000259" key="4">
    <source>
        <dbReference type="Pfam" id="PF17517"/>
    </source>
</evidence>
<accession>A0A8B8AXI5</accession>
<keyword evidence="5" id="KW-1185">Reference proteome</keyword>
<feature type="signal peptide" evidence="3">
    <location>
        <begin position="1"/>
        <end position="20"/>
    </location>
</feature>
<feature type="chain" id="PRO_5034129890" evidence="3">
    <location>
        <begin position="21"/>
        <end position="644"/>
    </location>
</feature>
<evidence type="ECO:0000256" key="1">
    <source>
        <dbReference type="SAM" id="MobiDB-lite"/>
    </source>
</evidence>
<keyword evidence="2" id="KW-0472">Membrane</keyword>
<protein>
    <submittedName>
        <fullName evidence="6">Uncharacterized protein LOC111105435 isoform X1</fullName>
    </submittedName>
</protein>
<dbReference type="RefSeq" id="XP_022295443.1">
    <property type="nucleotide sequence ID" value="XM_022439735.1"/>
</dbReference>
<dbReference type="KEGG" id="cvn:111105435"/>
<name>A0A8B8AXI5_CRAVI</name>
<feature type="region of interest" description="Disordered" evidence="1">
    <location>
        <begin position="461"/>
        <end position="525"/>
    </location>
</feature>
<dbReference type="OrthoDB" id="6142017at2759"/>
<proteinExistence type="predicted"/>
<reference evidence="5" key="1">
    <citation type="submission" date="2024-06" db="UniProtKB">
        <authorList>
            <consortium name="RefSeq"/>
        </authorList>
    </citation>
    <scope>NUCLEOTIDE SEQUENCE [LARGE SCALE GENOMIC DNA]</scope>
</reference>